<accession>A0A644YSS1</accession>
<reference evidence="1" key="1">
    <citation type="submission" date="2019-08" db="EMBL/GenBank/DDBJ databases">
        <authorList>
            <person name="Kucharzyk K."/>
            <person name="Murdoch R.W."/>
            <person name="Higgins S."/>
            <person name="Loffler F."/>
        </authorList>
    </citation>
    <scope>NUCLEOTIDE SEQUENCE</scope>
</reference>
<evidence type="ECO:0000313" key="1">
    <source>
        <dbReference type="EMBL" id="MPM31556.1"/>
    </source>
</evidence>
<comment type="caution">
    <text evidence="1">The sequence shown here is derived from an EMBL/GenBank/DDBJ whole genome shotgun (WGS) entry which is preliminary data.</text>
</comment>
<dbReference type="AlphaFoldDB" id="A0A644YSS1"/>
<name>A0A644YSS1_9ZZZZ</name>
<dbReference type="EMBL" id="VSSQ01006107">
    <property type="protein sequence ID" value="MPM31556.1"/>
    <property type="molecule type" value="Genomic_DNA"/>
</dbReference>
<sequence length="267" mass="28655">MVRQHYGGAVGVPAQRIVEPLDVPGRERIPYADEQKRVVPDVYEVVAPAPARFLTAKCRVGSVVLALHQRRKSAVVVHYAADIVVSRDGEHGQFTDENIHRPGCHVPFLFTAHVVDNVPGVEHILNVPFRFVVNDPLRHGVKRIRKAGSVALCVADPGVGNGSHGGVGRGGRGWRRRWSGDGGGNGNILLRRNSGSAVRSAYRLHFLRNGTASTKKRNGRAHRNCAQPCVIAVRLVLPGCCHSVPSIRSKSSCLSASTAVSASATGT</sequence>
<gene>
    <name evidence="1" type="ORF">SDC9_78111</name>
</gene>
<organism evidence="1">
    <name type="scientific">bioreactor metagenome</name>
    <dbReference type="NCBI Taxonomy" id="1076179"/>
    <lineage>
        <taxon>unclassified sequences</taxon>
        <taxon>metagenomes</taxon>
        <taxon>ecological metagenomes</taxon>
    </lineage>
</organism>
<protein>
    <submittedName>
        <fullName evidence="1">Uncharacterized protein</fullName>
    </submittedName>
</protein>
<proteinExistence type="predicted"/>